<dbReference type="InterPro" id="IPR019734">
    <property type="entry name" value="TPR_rpt"/>
</dbReference>
<keyword evidence="1" id="KW-0677">Repeat</keyword>
<evidence type="ECO:0000313" key="5">
    <source>
        <dbReference type="Proteomes" id="UP000290218"/>
    </source>
</evidence>
<reference evidence="4 5" key="1">
    <citation type="submission" date="2019-01" db="EMBL/GenBank/DDBJ databases">
        <title>Lacunisphaera sp. strain TWA-58.</title>
        <authorList>
            <person name="Chen W.-M."/>
        </authorList>
    </citation>
    <scope>NUCLEOTIDE SEQUENCE [LARGE SCALE GENOMIC DNA]</scope>
    <source>
        <strain evidence="4 5">TWA-58</strain>
    </source>
</reference>
<dbReference type="Gene3D" id="1.25.40.10">
    <property type="entry name" value="Tetratricopeptide repeat domain"/>
    <property type="match status" value="2"/>
</dbReference>
<organism evidence="4 5">
    <name type="scientific">Oleiharenicola lentus</name>
    <dbReference type="NCBI Taxonomy" id="2508720"/>
    <lineage>
        <taxon>Bacteria</taxon>
        <taxon>Pseudomonadati</taxon>
        <taxon>Verrucomicrobiota</taxon>
        <taxon>Opitutia</taxon>
        <taxon>Opitutales</taxon>
        <taxon>Opitutaceae</taxon>
        <taxon>Oleiharenicola</taxon>
    </lineage>
</organism>
<dbReference type="SMART" id="SM00028">
    <property type="entry name" value="TPR"/>
    <property type="match status" value="7"/>
</dbReference>
<evidence type="ECO:0000256" key="3">
    <source>
        <dbReference type="PROSITE-ProRule" id="PRU00339"/>
    </source>
</evidence>
<dbReference type="OrthoDB" id="185750at2"/>
<dbReference type="PANTHER" id="PTHR44227">
    <property type="match status" value="1"/>
</dbReference>
<evidence type="ECO:0000256" key="2">
    <source>
        <dbReference type="ARBA" id="ARBA00022803"/>
    </source>
</evidence>
<evidence type="ECO:0000313" key="4">
    <source>
        <dbReference type="EMBL" id="RXK54901.1"/>
    </source>
</evidence>
<dbReference type="InterPro" id="IPR011990">
    <property type="entry name" value="TPR-like_helical_dom_sf"/>
</dbReference>
<gene>
    <name evidence="4" type="ORF">ESB00_03115</name>
</gene>
<dbReference type="GO" id="GO:0006396">
    <property type="term" value="P:RNA processing"/>
    <property type="evidence" value="ECO:0007669"/>
    <property type="project" value="InterPro"/>
</dbReference>
<dbReference type="Pfam" id="PF14559">
    <property type="entry name" value="TPR_19"/>
    <property type="match status" value="2"/>
</dbReference>
<name>A0A4Q1C7W6_9BACT</name>
<sequence>MTRARLFVTLFATAVLGTTGWWGWRNTGRQRTVAQHLPSVPALTGWPATLADQITDAENEARSWSKSVSGLATLSRLYHANGFFAEALLCYDGLRELQPREARWPHLAAGIHALYGRAEEALPLYRRATALAPDYLPAWIRLGDVLVKANQPAEAARAYEEALRRAPGQPYALLGLARSAVARGDWNEARTRLNDALARHPEFIGALSLLVTVSEHFADRATADALRERIGRREFTDLPDPWLDGLADVCFDAYRLSVTAAIASSAGDPTRALELLDAAIVLAPRNSSFRRQAAQIHFNGRNFAAARAHLEQAVAANAGDSDAWLLLISTLRELGQTEAAVSALSRGLTHCPQSPSLRLDYARWLKATGRLEDAAVEFRRGYELRPSESSPLVELAQVLFATGRNSDALAALHLALERQPGHPMAQATLTFYAISQRDEAEALRRWADVRRQTKTPPEVVRGLQQAFQQQFGRLPP</sequence>
<dbReference type="PANTHER" id="PTHR44227:SF3">
    <property type="entry name" value="PROTEIN O-MANNOSYL-TRANSFERASE TMTC4"/>
    <property type="match status" value="1"/>
</dbReference>
<feature type="repeat" description="TPR" evidence="3">
    <location>
        <begin position="136"/>
        <end position="169"/>
    </location>
</feature>
<dbReference type="InterPro" id="IPR003107">
    <property type="entry name" value="HAT"/>
</dbReference>
<dbReference type="AlphaFoldDB" id="A0A4Q1C7W6"/>
<dbReference type="InterPro" id="IPR052346">
    <property type="entry name" value="O-mannosyl-transferase_TMTC"/>
</dbReference>
<dbReference type="SMART" id="SM00386">
    <property type="entry name" value="HAT"/>
    <property type="match status" value="3"/>
</dbReference>
<comment type="caution">
    <text evidence="4">The sequence shown here is derived from an EMBL/GenBank/DDBJ whole genome shotgun (WGS) entry which is preliminary data.</text>
</comment>
<accession>A0A4Q1C7W6</accession>
<keyword evidence="5" id="KW-1185">Reference proteome</keyword>
<dbReference type="Pfam" id="PF13432">
    <property type="entry name" value="TPR_16"/>
    <property type="match status" value="2"/>
</dbReference>
<dbReference type="EMBL" id="SDHX01000001">
    <property type="protein sequence ID" value="RXK54901.1"/>
    <property type="molecule type" value="Genomic_DNA"/>
</dbReference>
<dbReference type="Proteomes" id="UP000290218">
    <property type="component" value="Unassembled WGS sequence"/>
</dbReference>
<dbReference type="SUPFAM" id="SSF48452">
    <property type="entry name" value="TPR-like"/>
    <property type="match status" value="2"/>
</dbReference>
<keyword evidence="2 3" id="KW-0802">TPR repeat</keyword>
<dbReference type="PROSITE" id="PS50005">
    <property type="entry name" value="TPR"/>
    <property type="match status" value="1"/>
</dbReference>
<protein>
    <submittedName>
        <fullName evidence="4">Tetratricopeptide repeat protein</fullName>
    </submittedName>
</protein>
<proteinExistence type="predicted"/>
<dbReference type="RefSeq" id="WP_129046266.1">
    <property type="nucleotide sequence ID" value="NZ_SDHX01000001.1"/>
</dbReference>
<evidence type="ECO:0000256" key="1">
    <source>
        <dbReference type="ARBA" id="ARBA00022737"/>
    </source>
</evidence>